<dbReference type="PANTHER" id="PTHR46730:SF1">
    <property type="entry name" value="PLAT DOMAIN-CONTAINING PROTEIN"/>
    <property type="match status" value="1"/>
</dbReference>
<dbReference type="PROSITE" id="PS50095">
    <property type="entry name" value="PLAT"/>
    <property type="match status" value="1"/>
</dbReference>
<evidence type="ECO:0000256" key="1">
    <source>
        <dbReference type="ARBA" id="ARBA00004370"/>
    </source>
</evidence>
<feature type="transmembrane region" description="Helical" evidence="7">
    <location>
        <begin position="589"/>
        <end position="611"/>
    </location>
</feature>
<feature type="domain" description="PLAT" evidence="8">
    <location>
        <begin position="587"/>
        <end position="704"/>
    </location>
</feature>
<sequence>MTNDNFLWTVNDDEFDYDSGANEFGRNMNIFIINENALKAGKSYHVEVVFTGQLTSKASTWLMTHQGPELLSVKISPNVGDALRTKFILACEPGNGPYVFEIYALSEKSEFLLQKGGRCSEMPLYLSSEIKKVKVKMIDEYQYFDSKTVDVTVNPVLGPVTSEKELELEIKKQYFDSSSPDSISNLIESQNYDQLLQVLNVFCDDLEKISETVDGADTVKKYQIEILNILGEAPMLSRERTKQAASIARKIAKSVELKSDPDIARSASKVCEEAAAKNLELLQEEKYPKSLEEDILEDSKMYAECSQSGTAPNMEILEVNDTISEPPTPFPVMDIPAIVEDYPDYVDDQNISQILSKYEESSESLVELCYLNSKTLALSVSVKDVRKSVAYQNFEVTATKAYGVNVPDITVSSQNVELFASGDFVKFGKKEVEILLCTSTKNPFWWIKKQPTITSVAILQFQAEQKIIDKFNDPVSIIFENCDTNQTLIYHNSTTPRLVNTNSNNKESEDLEKFVIFRLDVLKKRGYFIEFQDLAEGVCLDTAESSSKEKIHCLCYHSSILTGRIMNNVVREEEDDDFVEHELEIQASYIVFLSVAVVFFIYCVTLTYFSFTSKNNKEHVLNFPDPDKKLLQKNQEDWFFMATENYLGDIEKIELWFDSLGLRPCWYCRDISIIDLQMKKYWYFNVDYLFEISENKENFFCTAYPTKKEQKPMKANLIFEKISMGLQGPHMWNIFE</sequence>
<evidence type="ECO:0000256" key="7">
    <source>
        <dbReference type="SAM" id="Phobius"/>
    </source>
</evidence>
<accession>A0A9P0DJI3</accession>
<evidence type="ECO:0000256" key="6">
    <source>
        <dbReference type="PROSITE-ProRule" id="PRU00152"/>
    </source>
</evidence>
<evidence type="ECO:0000256" key="4">
    <source>
        <dbReference type="ARBA" id="ARBA00022989"/>
    </source>
</evidence>
<dbReference type="InterPro" id="IPR001024">
    <property type="entry name" value="PLAT/LH2_dom"/>
</dbReference>
<comment type="caution">
    <text evidence="6">Lacks conserved residue(s) required for the propagation of feature annotation.</text>
</comment>
<dbReference type="InterPro" id="IPR002859">
    <property type="entry name" value="PKD/REJ-like"/>
</dbReference>
<protein>
    <recommendedName>
        <fullName evidence="8">PLAT domain-containing protein</fullName>
    </recommendedName>
</protein>
<keyword evidence="3" id="KW-0677">Repeat</keyword>
<keyword evidence="10" id="KW-1185">Reference proteome</keyword>
<proteinExistence type="predicted"/>
<reference evidence="9" key="1">
    <citation type="submission" date="2022-01" db="EMBL/GenBank/DDBJ databases">
        <authorList>
            <person name="King R."/>
        </authorList>
    </citation>
    <scope>NUCLEOTIDE SEQUENCE</scope>
</reference>
<dbReference type="GO" id="GO:0005261">
    <property type="term" value="F:monoatomic cation channel activity"/>
    <property type="evidence" value="ECO:0007669"/>
    <property type="project" value="TreeGrafter"/>
</dbReference>
<reference evidence="9" key="2">
    <citation type="submission" date="2022-10" db="EMBL/GenBank/DDBJ databases">
        <authorList>
            <consortium name="ENA_rothamsted_submissions"/>
            <consortium name="culmorum"/>
            <person name="King R."/>
        </authorList>
    </citation>
    <scope>NUCLEOTIDE SEQUENCE</scope>
</reference>
<dbReference type="InterPro" id="IPR036392">
    <property type="entry name" value="PLAT/LH2_dom_sf"/>
</dbReference>
<dbReference type="Pfam" id="PF01477">
    <property type="entry name" value="PLAT"/>
    <property type="match status" value="1"/>
</dbReference>
<dbReference type="OrthoDB" id="6784216at2759"/>
<evidence type="ECO:0000313" key="9">
    <source>
        <dbReference type="EMBL" id="CAH1155986.1"/>
    </source>
</evidence>
<keyword evidence="4 7" id="KW-1133">Transmembrane helix</keyword>
<dbReference type="EMBL" id="OU896708">
    <property type="protein sequence ID" value="CAH1155986.1"/>
    <property type="molecule type" value="Genomic_DNA"/>
</dbReference>
<evidence type="ECO:0000313" key="10">
    <source>
        <dbReference type="Proteomes" id="UP001153737"/>
    </source>
</evidence>
<dbReference type="GO" id="GO:0005886">
    <property type="term" value="C:plasma membrane"/>
    <property type="evidence" value="ECO:0007669"/>
    <property type="project" value="TreeGrafter"/>
</dbReference>
<dbReference type="Pfam" id="PF02010">
    <property type="entry name" value="REJ"/>
    <property type="match status" value="1"/>
</dbReference>
<evidence type="ECO:0000256" key="3">
    <source>
        <dbReference type="ARBA" id="ARBA00022737"/>
    </source>
</evidence>
<dbReference type="SUPFAM" id="SSF49723">
    <property type="entry name" value="Lipase/lipooxygenase domain (PLAT/LH2 domain)"/>
    <property type="match status" value="1"/>
</dbReference>
<gene>
    <name evidence="9" type="ORF">PHAECO_LOCUS6245</name>
</gene>
<keyword evidence="5 7" id="KW-0472">Membrane</keyword>
<dbReference type="AlphaFoldDB" id="A0A9P0DJI3"/>
<evidence type="ECO:0000256" key="5">
    <source>
        <dbReference type="ARBA" id="ARBA00023136"/>
    </source>
</evidence>
<dbReference type="GO" id="GO:0006816">
    <property type="term" value="P:calcium ion transport"/>
    <property type="evidence" value="ECO:0007669"/>
    <property type="project" value="TreeGrafter"/>
</dbReference>
<dbReference type="PANTHER" id="PTHR46730">
    <property type="entry name" value="POLYCYSTIN-1"/>
    <property type="match status" value="1"/>
</dbReference>
<keyword evidence="2 7" id="KW-0812">Transmembrane</keyword>
<dbReference type="Proteomes" id="UP001153737">
    <property type="component" value="Chromosome 2"/>
</dbReference>
<organism evidence="9 10">
    <name type="scientific">Phaedon cochleariae</name>
    <name type="common">Mustard beetle</name>
    <dbReference type="NCBI Taxonomy" id="80249"/>
    <lineage>
        <taxon>Eukaryota</taxon>
        <taxon>Metazoa</taxon>
        <taxon>Ecdysozoa</taxon>
        <taxon>Arthropoda</taxon>
        <taxon>Hexapoda</taxon>
        <taxon>Insecta</taxon>
        <taxon>Pterygota</taxon>
        <taxon>Neoptera</taxon>
        <taxon>Endopterygota</taxon>
        <taxon>Coleoptera</taxon>
        <taxon>Polyphaga</taxon>
        <taxon>Cucujiformia</taxon>
        <taxon>Chrysomeloidea</taxon>
        <taxon>Chrysomelidae</taxon>
        <taxon>Chrysomelinae</taxon>
        <taxon>Chrysomelini</taxon>
        <taxon>Phaedon</taxon>
    </lineage>
</organism>
<name>A0A9P0DJI3_PHACE</name>
<dbReference type="Gene3D" id="2.60.60.20">
    <property type="entry name" value="PLAT/LH2 domain"/>
    <property type="match status" value="1"/>
</dbReference>
<comment type="subcellular location">
    <subcellularLocation>
        <location evidence="1">Membrane</location>
    </subcellularLocation>
</comment>
<evidence type="ECO:0000259" key="8">
    <source>
        <dbReference type="PROSITE" id="PS50095"/>
    </source>
</evidence>
<evidence type="ECO:0000256" key="2">
    <source>
        <dbReference type="ARBA" id="ARBA00022692"/>
    </source>
</evidence>